<dbReference type="Gene3D" id="1.10.10.10">
    <property type="entry name" value="Winged helix-like DNA-binding domain superfamily/Winged helix DNA-binding domain"/>
    <property type="match status" value="1"/>
</dbReference>
<evidence type="ECO:0000256" key="3">
    <source>
        <dbReference type="SAM" id="MobiDB-lite"/>
    </source>
</evidence>
<dbReference type="Proteomes" id="UP000540989">
    <property type="component" value="Unassembled WGS sequence"/>
</dbReference>
<dbReference type="SMART" id="SM00862">
    <property type="entry name" value="Trans_reg_C"/>
    <property type="match status" value="1"/>
</dbReference>
<feature type="region of interest" description="Disordered" evidence="3">
    <location>
        <begin position="112"/>
        <end position="137"/>
    </location>
</feature>
<dbReference type="SUPFAM" id="SSF46894">
    <property type="entry name" value="C-terminal effector domain of the bipartite response regulators"/>
    <property type="match status" value="1"/>
</dbReference>
<sequence>MANGIQNWRFGVYQVDLQNAELRRNGTPLKIREQCFRILVYLLEHAGELVTRDELRRQLWPADTFVDFEHSMNAAMMKLRETLGDSADSPMYIETIPKRGYRFIAPVSHPAASVPSMPESQAPLEDSSANGAAPPSVTMQEAAMQECLWIAVRPFKWSGTDPSLAGYADGATEDILTGLSRFSYLRVVAASSHTGHGKPADGEHPGPRYYLEGSLRQAGPRVRLSAQLVDRETGAHLWAETYDRDFTPQAEFDLLDDIVPQIVSTIADSYGVLPRSMGETLRNADAASLTPYGAVLRCFAYFHRLSAEEHLPVRTALERAVEQSPAYADAWAMLSLIYKEEFTHGFNLGPDPLDRALAAARRAVELAPSNHLAHHALAAAEFFRKEFQRFRLSAARALELNPMDGFTLAYLGLLMAYSGDWKRGGVLCASARRLNPHHPGWYWFVPGVDAYRNGEYRAALEFADRTNMPEHWRTNLLIAASRGRLGDKAAARKALALMLEQRPDFAKSPDEELSIWWQRELAEQFMAGLEKAGFEQ</sequence>
<keyword evidence="6" id="KW-1185">Reference proteome</keyword>
<dbReference type="InterPro" id="IPR036388">
    <property type="entry name" value="WH-like_DNA-bd_sf"/>
</dbReference>
<dbReference type="InterPro" id="IPR016032">
    <property type="entry name" value="Sig_transdc_resp-reg_C-effctor"/>
</dbReference>
<proteinExistence type="predicted"/>
<dbReference type="CDD" id="cd00383">
    <property type="entry name" value="trans_reg_C"/>
    <property type="match status" value="1"/>
</dbReference>
<dbReference type="Gene3D" id="1.25.40.10">
    <property type="entry name" value="Tetratricopeptide repeat domain"/>
    <property type="match status" value="1"/>
</dbReference>
<dbReference type="GO" id="GO:0000160">
    <property type="term" value="P:phosphorelay signal transduction system"/>
    <property type="evidence" value="ECO:0007669"/>
    <property type="project" value="InterPro"/>
</dbReference>
<evidence type="ECO:0000313" key="5">
    <source>
        <dbReference type="EMBL" id="MBB5059526.1"/>
    </source>
</evidence>
<gene>
    <name evidence="5" type="ORF">HDF16_004252</name>
</gene>
<dbReference type="GO" id="GO:0003677">
    <property type="term" value="F:DNA binding"/>
    <property type="evidence" value="ECO:0007669"/>
    <property type="project" value="UniProtKB-UniRule"/>
</dbReference>
<accession>A0A7W7ZGS9</accession>
<comment type="caution">
    <text evidence="5">The sequence shown here is derived from an EMBL/GenBank/DDBJ whole genome shotgun (WGS) entry which is preliminary data.</text>
</comment>
<dbReference type="InterPro" id="IPR011990">
    <property type="entry name" value="TPR-like_helical_dom_sf"/>
</dbReference>
<feature type="domain" description="OmpR/PhoB-type" evidence="4">
    <location>
        <begin position="5"/>
        <end position="105"/>
    </location>
</feature>
<evidence type="ECO:0000259" key="4">
    <source>
        <dbReference type="PROSITE" id="PS51755"/>
    </source>
</evidence>
<dbReference type="AlphaFoldDB" id="A0A7W7ZGS9"/>
<dbReference type="EMBL" id="JACHIP010000006">
    <property type="protein sequence ID" value="MBB5059526.1"/>
    <property type="molecule type" value="Genomic_DNA"/>
</dbReference>
<dbReference type="Pfam" id="PF00486">
    <property type="entry name" value="Trans_reg_C"/>
    <property type="match status" value="1"/>
</dbReference>
<dbReference type="GO" id="GO:0006355">
    <property type="term" value="P:regulation of DNA-templated transcription"/>
    <property type="evidence" value="ECO:0007669"/>
    <property type="project" value="InterPro"/>
</dbReference>
<keyword evidence="1 2" id="KW-0238">DNA-binding</keyword>
<name>A0A7W7ZGS9_9BACT</name>
<protein>
    <submittedName>
        <fullName evidence="5">TolB-like protein</fullName>
    </submittedName>
</protein>
<organism evidence="5 6">
    <name type="scientific">Granulicella aggregans</name>
    <dbReference type="NCBI Taxonomy" id="474949"/>
    <lineage>
        <taxon>Bacteria</taxon>
        <taxon>Pseudomonadati</taxon>
        <taxon>Acidobacteriota</taxon>
        <taxon>Terriglobia</taxon>
        <taxon>Terriglobales</taxon>
        <taxon>Acidobacteriaceae</taxon>
        <taxon>Granulicella</taxon>
    </lineage>
</organism>
<feature type="DNA-binding region" description="OmpR/PhoB-type" evidence="2">
    <location>
        <begin position="5"/>
        <end position="105"/>
    </location>
</feature>
<evidence type="ECO:0000256" key="1">
    <source>
        <dbReference type="ARBA" id="ARBA00023125"/>
    </source>
</evidence>
<dbReference type="PROSITE" id="PS51755">
    <property type="entry name" value="OMPR_PHOB"/>
    <property type="match status" value="1"/>
</dbReference>
<evidence type="ECO:0000256" key="2">
    <source>
        <dbReference type="PROSITE-ProRule" id="PRU01091"/>
    </source>
</evidence>
<evidence type="ECO:0000313" key="6">
    <source>
        <dbReference type="Proteomes" id="UP000540989"/>
    </source>
</evidence>
<dbReference type="SUPFAM" id="SSF48452">
    <property type="entry name" value="TPR-like"/>
    <property type="match status" value="1"/>
</dbReference>
<dbReference type="InterPro" id="IPR001867">
    <property type="entry name" value="OmpR/PhoB-type_DNA-bd"/>
</dbReference>
<reference evidence="5 6" key="1">
    <citation type="submission" date="2020-08" db="EMBL/GenBank/DDBJ databases">
        <title>Genomic Encyclopedia of Type Strains, Phase IV (KMG-V): Genome sequencing to study the core and pangenomes of soil and plant-associated prokaryotes.</title>
        <authorList>
            <person name="Whitman W."/>
        </authorList>
    </citation>
    <scope>NUCLEOTIDE SEQUENCE [LARGE SCALE GENOMIC DNA]</scope>
    <source>
        <strain evidence="5 6">M8UP14</strain>
    </source>
</reference>